<feature type="transmembrane region" description="Helical" evidence="2">
    <location>
        <begin position="6"/>
        <end position="28"/>
    </location>
</feature>
<evidence type="ECO:0008006" key="7">
    <source>
        <dbReference type="Google" id="ProtNLM"/>
    </source>
</evidence>
<dbReference type="Pfam" id="PF07695">
    <property type="entry name" value="7TMR-DISM_7TM"/>
    <property type="match status" value="1"/>
</dbReference>
<keyword evidence="2" id="KW-0472">Membrane</keyword>
<feature type="transmembrane region" description="Helical" evidence="2">
    <location>
        <begin position="65"/>
        <end position="87"/>
    </location>
</feature>
<feature type="transmembrane region" description="Helical" evidence="2">
    <location>
        <begin position="197"/>
        <end position="216"/>
    </location>
</feature>
<dbReference type="Pfam" id="PF06580">
    <property type="entry name" value="His_kinase"/>
    <property type="match status" value="1"/>
</dbReference>
<name>A0ABP8KU67_9BACT</name>
<dbReference type="RefSeq" id="WP_345270495.1">
    <property type="nucleotide sequence ID" value="NZ_BAABHB010000013.1"/>
</dbReference>
<keyword evidence="1" id="KW-0175">Coiled coil</keyword>
<sequence length="455" mass="53093">MTYESWFLLFMGMMTAMWLFNMVQWFFYRDRIHSLYSIYMLIWIGYFSLRRPSGETAGLSEAAFYFFRVVTSMVAFFVYYDFANVFLNMRENHPKLLRLFRIVQGIYIVYWLGEVVICFMTDYWQRPIHVIINSVVRVASIIIAGYVIAVIFKRRDTVARLFITGTLLLLIGGILALVLGFMFTTTAQVSMWRASQTYLQIGIVLELIFFSFGLTYRHRQEAVNKALVEQTLEREREQHQREQLESELAVQKLRQEMNEVRMRALQSQISPHFLFNSLNSLSSLIADEPRKAEQFVDEMSTVYRYLLQTSERELTTLATEIKFITSYYHLLKTRYGQGFDLTINILNRCTDYLLPPLTLQLLVENAVKHNVVSADHPLHICIYTNSDNYTLIVSNNLQRRSRSGVASTQKGLLNITAKYKLLNQPDIQIIETDEAFTVVVPLITPETIPRQPLPE</sequence>
<comment type="caution">
    <text evidence="5">The sequence shown here is derived from an EMBL/GenBank/DDBJ whole genome shotgun (WGS) entry which is preliminary data.</text>
</comment>
<evidence type="ECO:0000256" key="2">
    <source>
        <dbReference type="SAM" id="Phobius"/>
    </source>
</evidence>
<dbReference type="CDD" id="cd22249">
    <property type="entry name" value="UDM1_RNF168_RNF169-like"/>
    <property type="match status" value="1"/>
</dbReference>
<reference evidence="6" key="1">
    <citation type="journal article" date="2019" name="Int. J. Syst. Evol. Microbiol.">
        <title>The Global Catalogue of Microorganisms (GCM) 10K type strain sequencing project: providing services to taxonomists for standard genome sequencing and annotation.</title>
        <authorList>
            <consortium name="The Broad Institute Genomics Platform"/>
            <consortium name="The Broad Institute Genome Sequencing Center for Infectious Disease"/>
            <person name="Wu L."/>
            <person name="Ma J."/>
        </authorList>
    </citation>
    <scope>NUCLEOTIDE SEQUENCE [LARGE SCALE GENOMIC DNA]</scope>
    <source>
        <strain evidence="6">JCM 17925</strain>
    </source>
</reference>
<feature type="domain" description="7TM-DISM receptor extracellular" evidence="4">
    <location>
        <begin position="5"/>
        <end position="217"/>
    </location>
</feature>
<proteinExistence type="predicted"/>
<feature type="transmembrane region" description="Helical" evidence="2">
    <location>
        <begin position="161"/>
        <end position="185"/>
    </location>
</feature>
<keyword evidence="6" id="KW-1185">Reference proteome</keyword>
<evidence type="ECO:0000313" key="5">
    <source>
        <dbReference type="EMBL" id="GAA4415974.1"/>
    </source>
</evidence>
<dbReference type="InterPro" id="IPR050640">
    <property type="entry name" value="Bact_2-comp_sensor_kinase"/>
</dbReference>
<protein>
    <recommendedName>
        <fullName evidence="7">7TM diverse intracellular signalling</fullName>
    </recommendedName>
</protein>
<dbReference type="PANTHER" id="PTHR34220:SF7">
    <property type="entry name" value="SENSOR HISTIDINE KINASE YPDA"/>
    <property type="match status" value="1"/>
</dbReference>
<keyword evidence="2" id="KW-1133">Transmembrane helix</keyword>
<accession>A0ABP8KU67</accession>
<feature type="transmembrane region" description="Helical" evidence="2">
    <location>
        <begin position="99"/>
        <end position="124"/>
    </location>
</feature>
<evidence type="ECO:0000259" key="4">
    <source>
        <dbReference type="Pfam" id="PF07695"/>
    </source>
</evidence>
<organism evidence="5 6">
    <name type="scientific">Nibrella viscosa</name>
    <dbReference type="NCBI Taxonomy" id="1084524"/>
    <lineage>
        <taxon>Bacteria</taxon>
        <taxon>Pseudomonadati</taxon>
        <taxon>Bacteroidota</taxon>
        <taxon>Cytophagia</taxon>
        <taxon>Cytophagales</taxon>
        <taxon>Spirosomataceae</taxon>
        <taxon>Nibrella</taxon>
    </lineage>
</organism>
<gene>
    <name evidence="5" type="ORF">GCM10023187_46970</name>
</gene>
<keyword evidence="2" id="KW-0812">Transmembrane</keyword>
<dbReference type="InterPro" id="IPR010559">
    <property type="entry name" value="Sig_transdc_His_kin_internal"/>
</dbReference>
<dbReference type="Proteomes" id="UP001500936">
    <property type="component" value="Unassembled WGS sequence"/>
</dbReference>
<evidence type="ECO:0000256" key="1">
    <source>
        <dbReference type="SAM" id="Coils"/>
    </source>
</evidence>
<dbReference type="InterPro" id="IPR011623">
    <property type="entry name" value="7TMR_DISM_rcpt_extracell_dom1"/>
</dbReference>
<evidence type="ECO:0000313" key="6">
    <source>
        <dbReference type="Proteomes" id="UP001500936"/>
    </source>
</evidence>
<dbReference type="EMBL" id="BAABHB010000013">
    <property type="protein sequence ID" value="GAA4415974.1"/>
    <property type="molecule type" value="Genomic_DNA"/>
</dbReference>
<evidence type="ECO:0000259" key="3">
    <source>
        <dbReference type="Pfam" id="PF06580"/>
    </source>
</evidence>
<dbReference type="PANTHER" id="PTHR34220">
    <property type="entry name" value="SENSOR HISTIDINE KINASE YPDA"/>
    <property type="match status" value="1"/>
</dbReference>
<feature type="coiled-coil region" evidence="1">
    <location>
        <begin position="225"/>
        <end position="256"/>
    </location>
</feature>
<feature type="transmembrane region" description="Helical" evidence="2">
    <location>
        <begin position="130"/>
        <end position="152"/>
    </location>
</feature>
<feature type="domain" description="Signal transduction histidine kinase internal region" evidence="3">
    <location>
        <begin position="261"/>
        <end position="337"/>
    </location>
</feature>
<feature type="transmembrane region" description="Helical" evidence="2">
    <location>
        <begin position="35"/>
        <end position="53"/>
    </location>
</feature>